<dbReference type="Proteomes" id="UP001162501">
    <property type="component" value="Chromosome 19"/>
</dbReference>
<accession>A0AC59YPY0</accession>
<reference evidence="1" key="2">
    <citation type="submission" date="2025-03" db="EMBL/GenBank/DDBJ databases">
        <authorList>
            <consortium name="ELIXIR-Norway"/>
            <consortium name="Elixir Norway"/>
        </authorList>
    </citation>
    <scope>NUCLEOTIDE SEQUENCE</scope>
</reference>
<evidence type="ECO:0000313" key="1">
    <source>
        <dbReference type="EMBL" id="CAM9879544.1"/>
    </source>
</evidence>
<organism evidence="1 2">
    <name type="scientific">Rangifer tarandus platyrhynchus</name>
    <name type="common">Svalbard reindeer</name>
    <dbReference type="NCBI Taxonomy" id="3082113"/>
    <lineage>
        <taxon>Eukaryota</taxon>
        <taxon>Metazoa</taxon>
        <taxon>Chordata</taxon>
        <taxon>Craniata</taxon>
        <taxon>Vertebrata</taxon>
        <taxon>Euteleostomi</taxon>
        <taxon>Mammalia</taxon>
        <taxon>Eutheria</taxon>
        <taxon>Laurasiatheria</taxon>
        <taxon>Artiodactyla</taxon>
        <taxon>Ruminantia</taxon>
        <taxon>Pecora</taxon>
        <taxon>Cervidae</taxon>
        <taxon>Odocoileinae</taxon>
        <taxon>Rangifer</taxon>
    </lineage>
</organism>
<name>A0AC59YPY0_RANTA</name>
<protein>
    <submittedName>
        <fullName evidence="1">Uncharacterized protein</fullName>
    </submittedName>
</protein>
<gene>
    <name evidence="1" type="ORF">MRATA1EN22A_LOCUS8783</name>
</gene>
<dbReference type="EMBL" id="OX596103">
    <property type="protein sequence ID" value="CAM9879544.1"/>
    <property type="molecule type" value="Genomic_DNA"/>
</dbReference>
<reference evidence="1" key="1">
    <citation type="submission" date="2023-05" db="EMBL/GenBank/DDBJ databases">
        <authorList>
            <consortium name="ELIXIR-Norway"/>
        </authorList>
    </citation>
    <scope>NUCLEOTIDE SEQUENCE</scope>
</reference>
<evidence type="ECO:0000313" key="2">
    <source>
        <dbReference type="Proteomes" id="UP001162501"/>
    </source>
</evidence>
<sequence>MTQHSKGKRKKSRTDASLHKRASRREHVASGPGPGVTPQGERSPLRGGRYSRQPRAPAERCAAPGVHGQPGREGLGSDAGASRNWSRPATRRQWPLRKGAVGGASSPATWAQVRPLRLRRRTWAPRDRPPQDVYRSATPASALKQVEPVSTSPRKQVKSTLCEPWGLRGAAGPGGRTPMISNYLVLRQKARAQASSSGRTDKKSLAPLTAQTYSHACEMIQDSECPGGRVPEAVAVPGLLRELGPGCARPEVEPLHGAGPESVLERREAQPRLQLGRLGHAHMCNCALHVGTCSVYPRARRVRGGI</sequence>
<proteinExistence type="predicted"/>